<dbReference type="EMBL" id="CP013729">
    <property type="protein sequence ID" value="ALV06448.1"/>
    <property type="molecule type" value="Genomic_DNA"/>
</dbReference>
<dbReference type="RefSeq" id="WP_147307033.1">
    <property type="nucleotide sequence ID" value="NZ_CP013729.1"/>
</dbReference>
<dbReference type="AlphaFoldDB" id="A0A0U3ND88"/>
<protein>
    <submittedName>
        <fullName evidence="1">Uncharacterized protein</fullName>
    </submittedName>
</protein>
<evidence type="ECO:0000313" key="2">
    <source>
        <dbReference type="Proteomes" id="UP000060699"/>
    </source>
</evidence>
<organism evidence="1 2">
    <name type="scientific">Roseateles depolymerans</name>
    <dbReference type="NCBI Taxonomy" id="76731"/>
    <lineage>
        <taxon>Bacteria</taxon>
        <taxon>Pseudomonadati</taxon>
        <taxon>Pseudomonadota</taxon>
        <taxon>Betaproteobacteria</taxon>
        <taxon>Burkholderiales</taxon>
        <taxon>Sphaerotilaceae</taxon>
        <taxon>Roseateles</taxon>
    </lineage>
</organism>
<reference evidence="1 2" key="1">
    <citation type="submission" date="2015-12" db="EMBL/GenBank/DDBJ databases">
        <title>Complete genome of Roseateles depolymerans KCTC 42856.</title>
        <authorList>
            <person name="Kim K.M."/>
        </authorList>
    </citation>
    <scope>NUCLEOTIDE SEQUENCE [LARGE SCALE GENOMIC DNA]</scope>
    <source>
        <strain evidence="1 2">KCTC 42856</strain>
    </source>
</reference>
<sequence precursor="true">MPSIVLSLGSLIALLGSASAFAGVEPFTCPPLLPATLQQAQETPAGFVATQEPAKHVLDAFRINEGPLEKRAGAIDDDVKTQTDAKGTVTERWVWSVPKTPGALVICGYSFTSVVLTRSLEGYSTCTAVSRKQKGGAFELQSAECH</sequence>
<proteinExistence type="predicted"/>
<gene>
    <name evidence="1" type="ORF">RD2015_1972</name>
</gene>
<dbReference type="InterPro" id="IPR049973">
    <property type="entry name" value="STY0301-like"/>
</dbReference>
<dbReference type="KEGG" id="rdp:RD2015_1972"/>
<dbReference type="Proteomes" id="UP000060699">
    <property type="component" value="Chromosome"/>
</dbReference>
<keyword evidence="2" id="KW-1185">Reference proteome</keyword>
<dbReference type="NCBIfam" id="NF042415">
    <property type="entry name" value="STY0301_fam"/>
    <property type="match status" value="1"/>
</dbReference>
<evidence type="ECO:0000313" key="1">
    <source>
        <dbReference type="EMBL" id="ALV06448.1"/>
    </source>
</evidence>
<accession>A0A0U3ND88</accession>
<name>A0A0U3ND88_9BURK</name>